<reference evidence="1" key="1">
    <citation type="submission" date="2013-03" db="EMBL/GenBank/DDBJ databases">
        <authorList>
            <person name="Harkins D.M."/>
            <person name="Durkin A.S."/>
            <person name="Brinkac L.M."/>
            <person name="Haft D.H."/>
            <person name="Selengut J.D."/>
            <person name="Sanka R."/>
            <person name="DePew J."/>
            <person name="Purushe J."/>
            <person name="Hartskeerl R.A."/>
            <person name="Ahmed A."/>
            <person name="van der Linden H."/>
            <person name="Goris M.G.A."/>
            <person name="Vinetz J.M."/>
            <person name="Sutton G.G."/>
            <person name="Nierman W.C."/>
            <person name="Fouts D.E."/>
        </authorList>
    </citation>
    <scope>NUCLEOTIDE SEQUENCE [LARGE SCALE GENOMIC DNA]</scope>
    <source>
        <strain evidence="1">ICFT</strain>
    </source>
</reference>
<accession>N1WKU2</accession>
<comment type="caution">
    <text evidence="1">The sequence shown here is derived from an EMBL/GenBank/DDBJ whole genome shotgun (WGS) entry which is preliminary data.</text>
</comment>
<name>N1WKU2_9LEPT</name>
<dbReference type="EMBL" id="AOHC02000034">
    <property type="protein sequence ID" value="EMY77739.1"/>
    <property type="molecule type" value="Genomic_DNA"/>
</dbReference>
<evidence type="ECO:0000313" key="1">
    <source>
        <dbReference type="EMBL" id="EMY77739.1"/>
    </source>
</evidence>
<protein>
    <submittedName>
        <fullName evidence="1">Uncharacterized protein</fullName>
    </submittedName>
</protein>
<gene>
    <name evidence="1" type="ORF">LEP1GSC060_0595</name>
</gene>
<keyword evidence="2" id="KW-1185">Reference proteome</keyword>
<dbReference type="Proteomes" id="UP000012313">
    <property type="component" value="Unassembled WGS sequence"/>
</dbReference>
<sequence length="89" mass="10414">MNIHDNPFTLNVYMDCIWIRIRFFPVSKEYSALLKYCKFGVTHAKALTRPYHSVAHKYLDLKINLSELRQSSVERSGGFSLSENHTFCK</sequence>
<proteinExistence type="predicted"/>
<dbReference type="AlphaFoldDB" id="N1WKU2"/>
<organism evidence="1 2">
    <name type="scientific">Leptospira weilii serovar Ranarum str. ICFT</name>
    <dbReference type="NCBI Taxonomy" id="1218598"/>
    <lineage>
        <taxon>Bacteria</taxon>
        <taxon>Pseudomonadati</taxon>
        <taxon>Spirochaetota</taxon>
        <taxon>Spirochaetia</taxon>
        <taxon>Leptospirales</taxon>
        <taxon>Leptospiraceae</taxon>
        <taxon>Leptospira</taxon>
    </lineage>
</organism>
<evidence type="ECO:0000313" key="2">
    <source>
        <dbReference type="Proteomes" id="UP000012313"/>
    </source>
</evidence>